<sequence length="727" mass="80291">MPPLIYPYATPIPPSPRPFAPISPSPVRDHDAPWSETQLYSQLLIHKPHGYPLWDPKPDENSPDEWRKNGTSIGDVGYLSRTGSFIYLFNVCCLAEDPVNIGGVPPGFKKLEIDPRNIRGSEDKHTPATHIASHPSSILRTTIPFPPGQPRIRWVLSVYPDAGLSFTCQSSKGALLILPEGGNSFDHKDVEAFRTYATDNARSWFSYAGTSGAESLYLVTGCDKARAWGAACFSDAVYGQVYLELVPKAPRDNGDRPDYIFHRADYAVANTGADSQFKNQCIFLRGLKINLRKKRMDRMAKVQVSAYPGLNLDGKPDLNSKGQSSSSSWNLKGLTRYVSRSSSNPTQESEDASLSTMSSSPDFRSEMLDSCYDSTGDEETTDSGSDDSFHFWSEPYHPSDVLNKWILNEHPNVDIAITHDNDWMWSIREGEEEMPDRINLIFRLQRYLKIKEDNASDICYGYFDRSADQDEYMWDMIAERSSPFSLQLHSSSVPCIDGPSRLGATGKIYTHFPGNGPHHIKIEDKAGSILDLPPTSTEGVNFAAALTSSPSTAYDTSKLSSPTPGGSTPSHSVDLFGSARRGPGRSRSFSSASSPYHSGWRTRSPSISSFTFSRGSGRSRETSIVPDILMLEHQFPFSPRSITQSSSNLYGLVQNGSPSHLPLLDSGPEDIQTFYKTNVASVAVRAASMQRRSKAPKYFCNEPGCDASFTAKHNLTSEIQEFPVSTA</sequence>
<dbReference type="Proteomes" id="UP000772434">
    <property type="component" value="Unassembled WGS sequence"/>
</dbReference>
<feature type="region of interest" description="Disordered" evidence="1">
    <location>
        <begin position="368"/>
        <end position="387"/>
    </location>
</feature>
<proteinExistence type="predicted"/>
<gene>
    <name evidence="2" type="ORF">BDP27DRAFT_1512299</name>
</gene>
<protein>
    <submittedName>
        <fullName evidence="2">Uncharacterized protein</fullName>
    </submittedName>
</protein>
<feature type="region of interest" description="Disordered" evidence="1">
    <location>
        <begin position="551"/>
        <end position="619"/>
    </location>
</feature>
<feature type="compositionally biased region" description="Polar residues" evidence="1">
    <location>
        <begin position="339"/>
        <end position="362"/>
    </location>
</feature>
<comment type="caution">
    <text evidence="2">The sequence shown here is derived from an EMBL/GenBank/DDBJ whole genome shotgun (WGS) entry which is preliminary data.</text>
</comment>
<dbReference type="EMBL" id="JADNRY010000042">
    <property type="protein sequence ID" value="KAF9070255.1"/>
    <property type="molecule type" value="Genomic_DNA"/>
</dbReference>
<dbReference type="OrthoDB" id="2662290at2759"/>
<feature type="compositionally biased region" description="Low complexity" evidence="1">
    <location>
        <begin position="556"/>
        <end position="616"/>
    </location>
</feature>
<feature type="compositionally biased region" description="Acidic residues" evidence="1">
    <location>
        <begin position="375"/>
        <end position="385"/>
    </location>
</feature>
<accession>A0A9P5PYA2</accession>
<evidence type="ECO:0000256" key="1">
    <source>
        <dbReference type="SAM" id="MobiDB-lite"/>
    </source>
</evidence>
<feature type="region of interest" description="Disordered" evidence="1">
    <location>
        <begin position="339"/>
        <end position="363"/>
    </location>
</feature>
<evidence type="ECO:0000313" key="2">
    <source>
        <dbReference type="EMBL" id="KAF9070255.1"/>
    </source>
</evidence>
<dbReference type="AlphaFoldDB" id="A0A9P5PYA2"/>
<organism evidence="2 3">
    <name type="scientific">Rhodocollybia butyracea</name>
    <dbReference type="NCBI Taxonomy" id="206335"/>
    <lineage>
        <taxon>Eukaryota</taxon>
        <taxon>Fungi</taxon>
        <taxon>Dikarya</taxon>
        <taxon>Basidiomycota</taxon>
        <taxon>Agaricomycotina</taxon>
        <taxon>Agaricomycetes</taxon>
        <taxon>Agaricomycetidae</taxon>
        <taxon>Agaricales</taxon>
        <taxon>Marasmiineae</taxon>
        <taxon>Omphalotaceae</taxon>
        <taxon>Rhodocollybia</taxon>
    </lineage>
</organism>
<keyword evidence="3" id="KW-1185">Reference proteome</keyword>
<evidence type="ECO:0000313" key="3">
    <source>
        <dbReference type="Proteomes" id="UP000772434"/>
    </source>
</evidence>
<name>A0A9P5PYA2_9AGAR</name>
<reference evidence="2" key="1">
    <citation type="submission" date="2020-11" db="EMBL/GenBank/DDBJ databases">
        <authorList>
            <consortium name="DOE Joint Genome Institute"/>
            <person name="Ahrendt S."/>
            <person name="Riley R."/>
            <person name="Andreopoulos W."/>
            <person name="Labutti K."/>
            <person name="Pangilinan J."/>
            <person name="Ruiz-Duenas F.J."/>
            <person name="Barrasa J.M."/>
            <person name="Sanchez-Garcia M."/>
            <person name="Camarero S."/>
            <person name="Miyauchi S."/>
            <person name="Serrano A."/>
            <person name="Linde D."/>
            <person name="Babiker R."/>
            <person name="Drula E."/>
            <person name="Ayuso-Fernandez I."/>
            <person name="Pacheco R."/>
            <person name="Padilla G."/>
            <person name="Ferreira P."/>
            <person name="Barriuso J."/>
            <person name="Kellner H."/>
            <person name="Castanera R."/>
            <person name="Alfaro M."/>
            <person name="Ramirez L."/>
            <person name="Pisabarro A.G."/>
            <person name="Kuo A."/>
            <person name="Tritt A."/>
            <person name="Lipzen A."/>
            <person name="He G."/>
            <person name="Yan M."/>
            <person name="Ng V."/>
            <person name="Cullen D."/>
            <person name="Martin F."/>
            <person name="Rosso M.-N."/>
            <person name="Henrissat B."/>
            <person name="Hibbett D."/>
            <person name="Martinez A.T."/>
            <person name="Grigoriev I.V."/>
        </authorList>
    </citation>
    <scope>NUCLEOTIDE SEQUENCE</scope>
    <source>
        <strain evidence="2">AH 40177</strain>
    </source>
</reference>